<keyword evidence="3" id="KW-1185">Reference proteome</keyword>
<feature type="region of interest" description="Disordered" evidence="1">
    <location>
        <begin position="42"/>
        <end position="112"/>
    </location>
</feature>
<dbReference type="AlphaFoldDB" id="A0A0F6W4B9"/>
<dbReference type="EMBL" id="CP011125">
    <property type="protein sequence ID" value="AKF07080.1"/>
    <property type="molecule type" value="Genomic_DNA"/>
</dbReference>
<accession>A0A0F6W4B9</accession>
<feature type="compositionally biased region" description="Low complexity" evidence="1">
    <location>
        <begin position="89"/>
        <end position="104"/>
    </location>
</feature>
<dbReference type="Proteomes" id="UP000034883">
    <property type="component" value="Chromosome"/>
</dbReference>
<reference evidence="2 3" key="1">
    <citation type="submission" date="2015-03" db="EMBL/GenBank/DDBJ databases">
        <title>Genome assembly of Sandaracinus amylolyticus DSM 53668.</title>
        <authorList>
            <person name="Sharma G."/>
            <person name="Subramanian S."/>
        </authorList>
    </citation>
    <scope>NUCLEOTIDE SEQUENCE [LARGE SCALE GENOMIC DNA]</scope>
    <source>
        <strain evidence="2 3">DSM 53668</strain>
    </source>
</reference>
<dbReference type="KEGG" id="samy:DB32_004229"/>
<dbReference type="STRING" id="927083.DB32_004229"/>
<evidence type="ECO:0000313" key="3">
    <source>
        <dbReference type="Proteomes" id="UP000034883"/>
    </source>
</evidence>
<feature type="compositionally biased region" description="Basic and acidic residues" evidence="1">
    <location>
        <begin position="50"/>
        <end position="61"/>
    </location>
</feature>
<gene>
    <name evidence="2" type="ORF">DB32_004229</name>
</gene>
<name>A0A0F6W4B9_9BACT</name>
<protein>
    <submittedName>
        <fullName evidence="2">Uncharacterized protein</fullName>
    </submittedName>
</protein>
<proteinExistence type="predicted"/>
<sequence length="415" mass="44286">MLSAGAHVVVIAVVPSARSGEPTAPRTDVADVVVLELSVAERSQEGALARPRDGADVPERVRARRAAPARAVVDRSVSDARTTLGAARPATEAPSTDTTPTAPDTPRELPSLDPERVASAWLSIGPSTPEADAAREERAIEQRLDADLHARAMTKAHVTRTAIELVRRSDGSYVHRGVGFTAVIRPDGSVQFEDRGHAELGARDAVQTDGSGAAVERRHDPELPDALAELVEPLAPILDPLTAISVDPNQVRAPDGTSALPELLTEPAGAIATIAPPGTAFGIGGTFDTQGAAMRAAGQDPNLAERLRFLEETEELRDRLTDAHAARERAAALSRLRARVRRIWAGSGPAADRRRALFALWDDASEDEVGRTARDAIERFVREELPEGSADAYSDGELEQLNASRVSAERFAPYR</sequence>
<organism evidence="2 3">
    <name type="scientific">Sandaracinus amylolyticus</name>
    <dbReference type="NCBI Taxonomy" id="927083"/>
    <lineage>
        <taxon>Bacteria</taxon>
        <taxon>Pseudomonadati</taxon>
        <taxon>Myxococcota</taxon>
        <taxon>Polyangia</taxon>
        <taxon>Polyangiales</taxon>
        <taxon>Sandaracinaceae</taxon>
        <taxon>Sandaracinus</taxon>
    </lineage>
</organism>
<evidence type="ECO:0000256" key="1">
    <source>
        <dbReference type="SAM" id="MobiDB-lite"/>
    </source>
</evidence>
<evidence type="ECO:0000313" key="2">
    <source>
        <dbReference type="EMBL" id="AKF07080.1"/>
    </source>
</evidence>